<proteinExistence type="predicted"/>
<evidence type="ECO:0000256" key="1">
    <source>
        <dbReference type="SAM" id="MobiDB-lite"/>
    </source>
</evidence>
<evidence type="ECO:0000313" key="2">
    <source>
        <dbReference type="EMBL" id="AWP05017.1"/>
    </source>
</evidence>
<accession>A0A2U9BLU8</accession>
<feature type="non-terminal residue" evidence="2">
    <location>
        <position position="1"/>
    </location>
</feature>
<dbReference type="EMBL" id="CP026250">
    <property type="protein sequence ID" value="AWP05017.1"/>
    <property type="molecule type" value="Genomic_DNA"/>
</dbReference>
<protein>
    <submittedName>
        <fullName evidence="2">Uncharacterized protein</fullName>
    </submittedName>
</protein>
<dbReference type="AlphaFoldDB" id="A0A2U9BLU8"/>
<reference evidence="2 3" key="1">
    <citation type="submission" date="2017-12" db="EMBL/GenBank/DDBJ databases">
        <title>Integrating genomic resources of turbot (Scophthalmus maximus) in depth evaluation of genetic and physical mapping variation across individuals.</title>
        <authorList>
            <person name="Martinez P."/>
        </authorList>
    </citation>
    <scope>NUCLEOTIDE SEQUENCE [LARGE SCALE GENOMIC DNA]</scope>
</reference>
<organism evidence="2 3">
    <name type="scientific">Scophthalmus maximus</name>
    <name type="common">Turbot</name>
    <name type="synonym">Psetta maxima</name>
    <dbReference type="NCBI Taxonomy" id="52904"/>
    <lineage>
        <taxon>Eukaryota</taxon>
        <taxon>Metazoa</taxon>
        <taxon>Chordata</taxon>
        <taxon>Craniata</taxon>
        <taxon>Vertebrata</taxon>
        <taxon>Euteleostomi</taxon>
        <taxon>Actinopterygii</taxon>
        <taxon>Neopterygii</taxon>
        <taxon>Teleostei</taxon>
        <taxon>Neoteleostei</taxon>
        <taxon>Acanthomorphata</taxon>
        <taxon>Carangaria</taxon>
        <taxon>Pleuronectiformes</taxon>
        <taxon>Pleuronectoidei</taxon>
        <taxon>Scophthalmidae</taxon>
        <taxon>Scophthalmus</taxon>
    </lineage>
</organism>
<keyword evidence="3" id="KW-1185">Reference proteome</keyword>
<feature type="region of interest" description="Disordered" evidence="1">
    <location>
        <begin position="1"/>
        <end position="32"/>
    </location>
</feature>
<gene>
    <name evidence="2" type="ORF">SMAX5B_021181</name>
</gene>
<dbReference type="Proteomes" id="UP000246464">
    <property type="component" value="Chromosome 8"/>
</dbReference>
<name>A0A2U9BLU8_SCOMX</name>
<sequence>LLRPHVPTRCPCVQPSSGKAHSSRRRTMEEERSRELVQLQTLFTHQLFS</sequence>
<evidence type="ECO:0000313" key="3">
    <source>
        <dbReference type="Proteomes" id="UP000246464"/>
    </source>
</evidence>